<keyword evidence="1 2" id="KW-0732">Signal</keyword>
<proteinExistence type="predicted"/>
<evidence type="ECO:0000256" key="2">
    <source>
        <dbReference type="SAM" id="SignalP"/>
    </source>
</evidence>
<evidence type="ECO:0000313" key="4">
    <source>
        <dbReference type="EMBL" id="RXJ52415.1"/>
    </source>
</evidence>
<dbReference type="InterPro" id="IPR032675">
    <property type="entry name" value="LRR_dom_sf"/>
</dbReference>
<dbReference type="OrthoDB" id="1824882at2"/>
<reference evidence="4 5" key="1">
    <citation type="submission" date="2019-01" db="EMBL/GenBank/DDBJ databases">
        <title>Genome sequence of the Antarctic species Gelidibacter gilvus ACAM 158(T).</title>
        <authorList>
            <person name="Bowman J.P."/>
        </authorList>
    </citation>
    <scope>NUCLEOTIDE SEQUENCE [LARGE SCALE GENOMIC DNA]</scope>
    <source>
        <strain evidence="4 5">IC158</strain>
    </source>
</reference>
<dbReference type="NCBIfam" id="TIGR04183">
    <property type="entry name" value="Por_Secre_tail"/>
    <property type="match status" value="1"/>
</dbReference>
<dbReference type="PANTHER" id="PTHR45661">
    <property type="entry name" value="SURFACE ANTIGEN"/>
    <property type="match status" value="1"/>
</dbReference>
<dbReference type="EMBL" id="SDDZ01000001">
    <property type="protein sequence ID" value="RXJ52415.1"/>
    <property type="molecule type" value="Genomic_DNA"/>
</dbReference>
<accession>A0A4Q0XKT7</accession>
<organism evidence="4 5">
    <name type="scientific">Gelidibacter gilvus</name>
    <dbReference type="NCBI Taxonomy" id="59602"/>
    <lineage>
        <taxon>Bacteria</taxon>
        <taxon>Pseudomonadati</taxon>
        <taxon>Bacteroidota</taxon>
        <taxon>Flavobacteriia</taxon>
        <taxon>Flavobacteriales</taxon>
        <taxon>Flavobacteriaceae</taxon>
        <taxon>Gelidibacter</taxon>
    </lineage>
</organism>
<feature type="domain" description="Secretion system C-terminal sorting" evidence="3">
    <location>
        <begin position="605"/>
        <end position="672"/>
    </location>
</feature>
<dbReference type="AlphaFoldDB" id="A0A4Q0XKT7"/>
<dbReference type="InterPro" id="IPR053139">
    <property type="entry name" value="Surface_bspA-like"/>
</dbReference>
<dbReference type="RefSeq" id="WP_129015550.1">
    <property type="nucleotide sequence ID" value="NZ_SDDZ01000001.1"/>
</dbReference>
<dbReference type="Proteomes" id="UP000289792">
    <property type="component" value="Unassembled WGS sequence"/>
</dbReference>
<name>A0A4Q0XKT7_9FLAO</name>
<evidence type="ECO:0000256" key="1">
    <source>
        <dbReference type="ARBA" id="ARBA00022729"/>
    </source>
</evidence>
<feature type="signal peptide" evidence="2">
    <location>
        <begin position="1"/>
        <end position="19"/>
    </location>
</feature>
<evidence type="ECO:0000259" key="3">
    <source>
        <dbReference type="Pfam" id="PF18962"/>
    </source>
</evidence>
<dbReference type="SUPFAM" id="SSF52058">
    <property type="entry name" value="L domain-like"/>
    <property type="match status" value="2"/>
</dbReference>
<comment type="caution">
    <text evidence="4">The sequence shown here is derived from an EMBL/GenBank/DDBJ whole genome shotgun (WGS) entry which is preliminary data.</text>
</comment>
<dbReference type="Pfam" id="PF13306">
    <property type="entry name" value="LRR_5"/>
    <property type="match status" value="2"/>
</dbReference>
<protein>
    <submittedName>
        <fullName evidence="4">T9SS type A sorting domain-containing protein</fullName>
    </submittedName>
</protein>
<dbReference type="Gene3D" id="3.80.10.10">
    <property type="entry name" value="Ribonuclease Inhibitor"/>
    <property type="match status" value="2"/>
</dbReference>
<gene>
    <name evidence="4" type="ORF">ESZ48_01570</name>
</gene>
<dbReference type="Pfam" id="PF18962">
    <property type="entry name" value="Por_Secre_tail"/>
    <property type="match status" value="1"/>
</dbReference>
<feature type="chain" id="PRO_5020590456" evidence="2">
    <location>
        <begin position="20"/>
        <end position="673"/>
    </location>
</feature>
<dbReference type="PANTHER" id="PTHR45661:SF3">
    <property type="entry name" value="IG-LIKE DOMAIN-CONTAINING PROTEIN"/>
    <property type="match status" value="1"/>
</dbReference>
<evidence type="ECO:0000313" key="5">
    <source>
        <dbReference type="Proteomes" id="UP000289792"/>
    </source>
</evidence>
<dbReference type="InterPro" id="IPR026444">
    <property type="entry name" value="Secre_tail"/>
</dbReference>
<keyword evidence="5" id="KW-1185">Reference proteome</keyword>
<sequence>MRKPLLLFLCLFGIALSQAQIFNYEMLQYTVTDATNRYVSVNKIGTTCPTGRLWIPVTVDFNGITYAVKSIEDNAFSGCSDITEVSMNSGLFHIGHSAFRNCTSLASFRISNLVTSIGNYAFENCSSLIRFGIPNDVTIIGVGTFNNCTSLVGIGIPEGITNIGDQAFNNCSSLTNIIIPSTVTSIGIGAFRNCSNLNNIVIPNNVITIGVESFSNCFELKSVDIGKGVTNLGDSAFEKCSALSSVTVHWDTPLSINANVFEDVVIENIPLTIPSDSETAYQAASVWQNFGSYLKYFNDGVLEYTVTDIPNSYVSVKKYDDTCPTGNLTIPGTVNNNGTTYTITSIEERAFEVCVNLTGVSLPDRLTNIGVGSFRGCTSLESVFIPNGVTRLEHGTFADCIALTNVSLPESLAEIGQSVFLRCTSLTEVILPESLIRIGRAAFQSCTSMTSITIPDSVTSIEEYAFSMLTGLTNFTIPNGIASIEEYTFWESSGLTNVIIPEGVSSIGFGAFMKCTSLTSVSIPASVTSIGERAFENNTSLTSVITHWSNPIAINANVFQNVAIENIPLTIPSGSLAAYQAAAVWKDFGSFVLGITDFVMETIRLYPNPTSSFLKIDLNGTSELKKATIYNNLGQLISEEKETQISVSNYSKGLYFAEIETTQGKVTKRFLVD</sequence>
<dbReference type="Gene3D" id="3.40.50.12480">
    <property type="match status" value="3"/>
</dbReference>
<dbReference type="InterPro" id="IPR026906">
    <property type="entry name" value="LRR_5"/>
</dbReference>